<keyword evidence="2" id="KW-0472">Membrane</keyword>
<evidence type="ECO:0000256" key="2">
    <source>
        <dbReference type="SAM" id="Phobius"/>
    </source>
</evidence>
<feature type="transmembrane region" description="Helical" evidence="2">
    <location>
        <begin position="104"/>
        <end position="125"/>
    </location>
</feature>
<accession>A0ABR9PC03</accession>
<evidence type="ECO:0000256" key="1">
    <source>
        <dbReference type="SAM" id="MobiDB-lite"/>
    </source>
</evidence>
<dbReference type="EMBL" id="JADBGI010000023">
    <property type="protein sequence ID" value="MBE3001369.1"/>
    <property type="molecule type" value="Genomic_DNA"/>
</dbReference>
<gene>
    <name evidence="3" type="ORF">IDM40_22140</name>
</gene>
<name>A0ABR9PC03_9ACTN</name>
<dbReference type="Proteomes" id="UP000806528">
    <property type="component" value="Unassembled WGS sequence"/>
</dbReference>
<feature type="compositionally biased region" description="Gly residues" evidence="1">
    <location>
        <begin position="191"/>
        <end position="221"/>
    </location>
</feature>
<protein>
    <submittedName>
        <fullName evidence="3">Uncharacterized protein</fullName>
    </submittedName>
</protein>
<sequence length="290" mass="29083">MPPQSPSRRPVTPSVLGLSLLCLLMPFFTVSCSGMMGSLTVSYSGFALAFDGLPSVQGTVSEELGRADLEELRVGVQPILLLTVLLVIAGVFATALVPRPKPRAVTGIVMSAVALLGLIANQIALHVGSEQEMRDTGAADHGVEFAELSVASGPGFWVMALMLAGALGWSVADLVLDRRTQGPLGHFRPTGPGGPGGPLPGFGGPGPDGGFSGPGQWSGPGYGPPPGTGGFPRADGGTGPQGPQVPHAGQQSPYPGPHVPHAGPYGTNPAAGGPTPPPGPGPYGTPPGHT</sequence>
<evidence type="ECO:0000313" key="4">
    <source>
        <dbReference type="Proteomes" id="UP000806528"/>
    </source>
</evidence>
<feature type="transmembrane region" description="Helical" evidence="2">
    <location>
        <begin position="156"/>
        <end position="176"/>
    </location>
</feature>
<keyword evidence="4" id="KW-1185">Reference proteome</keyword>
<proteinExistence type="predicted"/>
<keyword evidence="2" id="KW-0812">Transmembrane</keyword>
<keyword evidence="2" id="KW-1133">Transmembrane helix</keyword>
<organism evidence="3 4">
    <name type="scientific">Nocardiopsis coralli</name>
    <dbReference type="NCBI Taxonomy" id="2772213"/>
    <lineage>
        <taxon>Bacteria</taxon>
        <taxon>Bacillati</taxon>
        <taxon>Actinomycetota</taxon>
        <taxon>Actinomycetes</taxon>
        <taxon>Streptosporangiales</taxon>
        <taxon>Nocardiopsidaceae</taxon>
        <taxon>Nocardiopsis</taxon>
    </lineage>
</organism>
<feature type="transmembrane region" description="Helical" evidence="2">
    <location>
        <begin position="79"/>
        <end position="97"/>
    </location>
</feature>
<reference evidence="3 4" key="1">
    <citation type="submission" date="2020-09" db="EMBL/GenBank/DDBJ databases">
        <title>Diversity and distribution of actinomycetes associated with coral in the coast of Hainan.</title>
        <authorList>
            <person name="Li F."/>
        </authorList>
    </citation>
    <scope>NUCLEOTIDE SEQUENCE [LARGE SCALE GENOMIC DNA]</scope>
    <source>
        <strain evidence="3 4">HNM0947</strain>
    </source>
</reference>
<feature type="compositionally biased region" description="Low complexity" evidence="1">
    <location>
        <begin position="262"/>
        <end position="273"/>
    </location>
</feature>
<comment type="caution">
    <text evidence="3">The sequence shown here is derived from an EMBL/GenBank/DDBJ whole genome shotgun (WGS) entry which is preliminary data.</text>
</comment>
<dbReference type="RefSeq" id="WP_193123961.1">
    <property type="nucleotide sequence ID" value="NZ_JADBGI010000023.1"/>
</dbReference>
<evidence type="ECO:0000313" key="3">
    <source>
        <dbReference type="EMBL" id="MBE3001369.1"/>
    </source>
</evidence>
<feature type="compositionally biased region" description="Pro residues" evidence="1">
    <location>
        <begin position="274"/>
        <end position="290"/>
    </location>
</feature>
<feature type="region of interest" description="Disordered" evidence="1">
    <location>
        <begin position="183"/>
        <end position="290"/>
    </location>
</feature>